<comment type="similarity">
    <text evidence="2">Belongs to the acyl-CoA dehydrogenase family.</text>
</comment>
<keyword evidence="3" id="KW-0285">Flavoprotein</keyword>
<feature type="domain" description="Acyl-CoA dehydrogenase/oxidase N-terminal" evidence="8">
    <location>
        <begin position="34"/>
        <end position="146"/>
    </location>
</feature>
<proteinExistence type="inferred from homology"/>
<dbReference type="InterPro" id="IPR009100">
    <property type="entry name" value="AcylCoA_DH/oxidase_NM_dom_sf"/>
</dbReference>
<dbReference type="Pfam" id="PF00441">
    <property type="entry name" value="Acyl-CoA_dh_1"/>
    <property type="match status" value="1"/>
</dbReference>
<dbReference type="Gene3D" id="2.40.110.10">
    <property type="entry name" value="Butyryl-CoA Dehydrogenase, subunit A, domain 2"/>
    <property type="match status" value="1"/>
</dbReference>
<dbReference type="Pfam" id="PF02770">
    <property type="entry name" value="Acyl-CoA_dh_M"/>
    <property type="match status" value="1"/>
</dbReference>
<protein>
    <submittedName>
        <fullName evidence="9">Unannotated protein</fullName>
    </submittedName>
</protein>
<evidence type="ECO:0000256" key="2">
    <source>
        <dbReference type="ARBA" id="ARBA00009347"/>
    </source>
</evidence>
<organism evidence="9">
    <name type="scientific">freshwater metagenome</name>
    <dbReference type="NCBI Taxonomy" id="449393"/>
    <lineage>
        <taxon>unclassified sequences</taxon>
        <taxon>metagenomes</taxon>
        <taxon>ecological metagenomes</taxon>
    </lineage>
</organism>
<sequence>MRPPAVSPRHLRLDGSVENGQTLCMDLSYSAADETFRAEIRGWLEANLPAGWFDAGFEMTPAERKAFNAAWPTTLFEGGWICATWPTEYGGKGLSTMQGVVLSEEFARAKAPLRADFFGDTLVGPTILQWGTEEQKKHFLPKILNGTMSWCQGFSEPNSGSDLASLKTSAILDGDEWIINGQKVWTTQGHHADYCFLLTRTDPDSPKHKGISYLLVPMKQPGVEVRGITQPDGTAEFCEVFFDNARCPKDNVVGGVNNGWKVANSTLAFERGMSATTGYRRFEEEHRLMVEAARERGLINDPEIRQRLAKYHTKIQILRVNGLRSLSATLNNTRDLGVAALGATNKMYWSEMHQEAMALAIDIHGADSMLIDAGPATGAWPGAARDKRRPGYPVSPMMSSFFFSRSETIWGGTSQIQRNIVGERVLGLPKEPS</sequence>
<reference evidence="9" key="1">
    <citation type="submission" date="2020-05" db="EMBL/GenBank/DDBJ databases">
        <authorList>
            <person name="Chiriac C."/>
            <person name="Salcher M."/>
            <person name="Ghai R."/>
            <person name="Kavagutti S V."/>
        </authorList>
    </citation>
    <scope>NUCLEOTIDE SEQUENCE</scope>
</reference>
<gene>
    <name evidence="9" type="ORF">UFOPK3376_02726</name>
</gene>
<dbReference type="InterPro" id="IPR046373">
    <property type="entry name" value="Acyl-CoA_Oxase/DH_mid-dom_sf"/>
</dbReference>
<dbReference type="EMBL" id="CAFBLP010000099">
    <property type="protein sequence ID" value="CAB4889744.1"/>
    <property type="molecule type" value="Genomic_DNA"/>
</dbReference>
<evidence type="ECO:0000256" key="4">
    <source>
        <dbReference type="ARBA" id="ARBA00022827"/>
    </source>
</evidence>
<dbReference type="FunFam" id="2.40.110.10:FF:000011">
    <property type="entry name" value="Acyl-CoA dehydrogenase FadE34"/>
    <property type="match status" value="1"/>
</dbReference>
<evidence type="ECO:0000256" key="1">
    <source>
        <dbReference type="ARBA" id="ARBA00001974"/>
    </source>
</evidence>
<feature type="domain" description="Acyl-CoA oxidase/dehydrogenase middle" evidence="7">
    <location>
        <begin position="151"/>
        <end position="244"/>
    </location>
</feature>
<dbReference type="SUPFAM" id="SSF47203">
    <property type="entry name" value="Acyl-CoA dehydrogenase C-terminal domain-like"/>
    <property type="match status" value="1"/>
</dbReference>
<dbReference type="InterPro" id="IPR052161">
    <property type="entry name" value="Mycobact_Acyl-CoA_DH"/>
</dbReference>
<evidence type="ECO:0000259" key="8">
    <source>
        <dbReference type="Pfam" id="PF02771"/>
    </source>
</evidence>
<dbReference type="SUPFAM" id="SSF56645">
    <property type="entry name" value="Acyl-CoA dehydrogenase NM domain-like"/>
    <property type="match status" value="1"/>
</dbReference>
<evidence type="ECO:0000259" key="7">
    <source>
        <dbReference type="Pfam" id="PF02770"/>
    </source>
</evidence>
<comment type="cofactor">
    <cofactor evidence="1">
        <name>FAD</name>
        <dbReference type="ChEBI" id="CHEBI:57692"/>
    </cofactor>
</comment>
<dbReference type="PANTHER" id="PTHR43292">
    <property type="entry name" value="ACYL-COA DEHYDROGENASE"/>
    <property type="match status" value="1"/>
</dbReference>
<feature type="domain" description="Acyl-CoA dehydrogenase/oxidase C-terminal" evidence="6">
    <location>
        <begin position="257"/>
        <end position="426"/>
    </location>
</feature>
<keyword evidence="4" id="KW-0274">FAD</keyword>
<dbReference type="GO" id="GO:0016627">
    <property type="term" value="F:oxidoreductase activity, acting on the CH-CH group of donors"/>
    <property type="evidence" value="ECO:0007669"/>
    <property type="project" value="InterPro"/>
</dbReference>
<dbReference type="InterPro" id="IPR036250">
    <property type="entry name" value="AcylCo_DH-like_C"/>
</dbReference>
<dbReference type="PANTHER" id="PTHR43292:SF3">
    <property type="entry name" value="ACYL-COA DEHYDROGENASE FADE29"/>
    <property type="match status" value="1"/>
</dbReference>
<dbReference type="InterPro" id="IPR009075">
    <property type="entry name" value="AcylCo_DH/oxidase_C"/>
</dbReference>
<dbReference type="Gene3D" id="1.10.540.10">
    <property type="entry name" value="Acyl-CoA dehydrogenase/oxidase, N-terminal domain"/>
    <property type="match status" value="1"/>
</dbReference>
<keyword evidence="5" id="KW-0560">Oxidoreductase</keyword>
<evidence type="ECO:0000259" key="6">
    <source>
        <dbReference type="Pfam" id="PF00441"/>
    </source>
</evidence>
<dbReference type="AlphaFoldDB" id="A0A6J7F7U7"/>
<evidence type="ECO:0000313" key="9">
    <source>
        <dbReference type="EMBL" id="CAB4889744.1"/>
    </source>
</evidence>
<dbReference type="GO" id="GO:0050660">
    <property type="term" value="F:flavin adenine dinucleotide binding"/>
    <property type="evidence" value="ECO:0007669"/>
    <property type="project" value="InterPro"/>
</dbReference>
<dbReference type="InterPro" id="IPR006091">
    <property type="entry name" value="Acyl-CoA_Oxase/DH_mid-dom"/>
</dbReference>
<dbReference type="Pfam" id="PF02771">
    <property type="entry name" value="Acyl-CoA_dh_N"/>
    <property type="match status" value="1"/>
</dbReference>
<dbReference type="Gene3D" id="1.20.140.10">
    <property type="entry name" value="Butyryl-CoA Dehydrogenase, subunit A, domain 3"/>
    <property type="match status" value="1"/>
</dbReference>
<dbReference type="GO" id="GO:0005886">
    <property type="term" value="C:plasma membrane"/>
    <property type="evidence" value="ECO:0007669"/>
    <property type="project" value="TreeGrafter"/>
</dbReference>
<name>A0A6J7F7U7_9ZZZZ</name>
<dbReference type="InterPro" id="IPR013786">
    <property type="entry name" value="AcylCoA_DH/ox_N"/>
</dbReference>
<evidence type="ECO:0000256" key="5">
    <source>
        <dbReference type="ARBA" id="ARBA00023002"/>
    </source>
</evidence>
<dbReference type="InterPro" id="IPR037069">
    <property type="entry name" value="AcylCoA_DH/ox_N_sf"/>
</dbReference>
<accession>A0A6J7F7U7</accession>
<evidence type="ECO:0000256" key="3">
    <source>
        <dbReference type="ARBA" id="ARBA00022630"/>
    </source>
</evidence>